<dbReference type="Pfam" id="PF01541">
    <property type="entry name" value="GIY-YIG"/>
    <property type="match status" value="1"/>
</dbReference>
<dbReference type="AlphaFoldDB" id="A0AAU0UKP0"/>
<gene>
    <name evidence="2" type="ORF">MFMK1_000555</name>
</gene>
<dbReference type="EMBL" id="CP121694">
    <property type="protein sequence ID" value="WRO20765.1"/>
    <property type="molecule type" value="Genomic_DNA"/>
</dbReference>
<organism evidence="2 3">
    <name type="scientific">Metallumcola ferriviriculae</name>
    <dbReference type="NCBI Taxonomy" id="3039180"/>
    <lineage>
        <taxon>Bacteria</taxon>
        <taxon>Bacillati</taxon>
        <taxon>Bacillota</taxon>
        <taxon>Clostridia</taxon>
        <taxon>Neomoorellales</taxon>
        <taxon>Desulfitibacteraceae</taxon>
        <taxon>Metallumcola</taxon>
    </lineage>
</organism>
<dbReference type="SUPFAM" id="SSF82771">
    <property type="entry name" value="GIY-YIG endonuclease"/>
    <property type="match status" value="1"/>
</dbReference>
<name>A0AAU0UKP0_9FIRM</name>
<evidence type="ECO:0000313" key="2">
    <source>
        <dbReference type="EMBL" id="WRO20765.1"/>
    </source>
</evidence>
<dbReference type="InterPro" id="IPR000305">
    <property type="entry name" value="GIY-YIG_endonuc"/>
</dbReference>
<keyword evidence="3" id="KW-1185">Reference proteome</keyword>
<proteinExistence type="predicted"/>
<evidence type="ECO:0000259" key="1">
    <source>
        <dbReference type="Pfam" id="PF01541"/>
    </source>
</evidence>
<dbReference type="CDD" id="cd10451">
    <property type="entry name" value="GIY-YIG_LuxR_like"/>
    <property type="match status" value="1"/>
</dbReference>
<dbReference type="KEGG" id="dbc:MFMK1_000555"/>
<accession>A0AAU0UKP0</accession>
<dbReference type="RefSeq" id="WP_366923645.1">
    <property type="nucleotide sequence ID" value="NZ_CP121694.1"/>
</dbReference>
<reference evidence="2 3" key="1">
    <citation type="submission" date="2023-04" db="EMBL/GenBank/DDBJ databases">
        <authorList>
            <person name="Hsu D."/>
        </authorList>
    </citation>
    <scope>NUCLEOTIDE SEQUENCE [LARGE SCALE GENOMIC DNA]</scope>
    <source>
        <strain evidence="2 3">MK1</strain>
    </source>
</reference>
<protein>
    <submittedName>
        <fullName evidence="2">GIY-YIG nuclease family protein</fullName>
    </submittedName>
</protein>
<sequence>MQKKAELKQIYKEKQKSVAGVYQIKNINNNKVFVGTSMNLKTMNGKRFELELGSHKNMELQDEWKEFGKEAFAFEVLETLEKKETGYLDAKDALKKLEEKWLNKVQPFGERGYNRKKPD</sequence>
<dbReference type="Gene3D" id="3.40.1440.10">
    <property type="entry name" value="GIY-YIG endonuclease"/>
    <property type="match status" value="1"/>
</dbReference>
<feature type="domain" description="GIY-YIG" evidence="1">
    <location>
        <begin position="20"/>
        <end position="113"/>
    </location>
</feature>
<evidence type="ECO:0000313" key="3">
    <source>
        <dbReference type="Proteomes" id="UP001329915"/>
    </source>
</evidence>
<dbReference type="InterPro" id="IPR035901">
    <property type="entry name" value="GIY-YIG_endonuc_sf"/>
</dbReference>
<dbReference type="Proteomes" id="UP001329915">
    <property type="component" value="Chromosome"/>
</dbReference>